<dbReference type="EMBL" id="CP093366">
    <property type="protein sequence ID" value="UQS81431.1"/>
    <property type="molecule type" value="Genomic_DNA"/>
</dbReference>
<organism evidence="3 5">
    <name type="scientific">Bombilactobacillus folatiphilus</name>
    <dbReference type="NCBI Taxonomy" id="2923362"/>
    <lineage>
        <taxon>Bacteria</taxon>
        <taxon>Bacillati</taxon>
        <taxon>Bacillota</taxon>
        <taxon>Bacilli</taxon>
        <taxon>Lactobacillales</taxon>
        <taxon>Lactobacillaceae</taxon>
        <taxon>Bombilactobacillus</taxon>
    </lineage>
</organism>
<sequence>MEIGSLAEWITGIAEVAAVVVALFLPSYQARKARKVSQQRIMNLVRSLLNDLLSKVKATPDMDIAASDEYSDFQKLVSILAVTDADLVNIDILRQIEGLLTDSDRGDTTEQLVVKVENLMNNYLSK</sequence>
<feature type="transmembrane region" description="Helical" evidence="1">
    <location>
        <begin position="6"/>
        <end position="25"/>
    </location>
</feature>
<evidence type="ECO:0000256" key="1">
    <source>
        <dbReference type="SAM" id="Phobius"/>
    </source>
</evidence>
<keyword evidence="1" id="KW-0472">Membrane</keyword>
<keyword evidence="4" id="KW-0614">Plasmid</keyword>
<dbReference type="EMBL" id="CP093366">
    <property type="protein sequence ID" value="UQS82836.1"/>
    <property type="molecule type" value="Genomic_DNA"/>
</dbReference>
<evidence type="ECO:0000313" key="2">
    <source>
        <dbReference type="EMBL" id="UQS81431.1"/>
    </source>
</evidence>
<keyword evidence="5" id="KW-1185">Reference proteome</keyword>
<evidence type="ECO:0000313" key="4">
    <source>
        <dbReference type="EMBL" id="UQS82942.1"/>
    </source>
</evidence>
<reference evidence="3" key="1">
    <citation type="journal article" date="2022" name="Int. J. Syst. Evol. Microbiol.">
        <title>Apilactobacillus apisilvae sp. nov., Nicolia spurrieriana gen. nov. sp. nov., Bombilactobacillus folatiphilus sp. nov. and Bombilactobacillus thymidiniphilus sp. nov., four new lactic acid bacterial isolates from stingless bees Tetragonula carbonaria and Austroplebeia australis.</title>
        <authorList>
            <person name="Oliphant S.A."/>
            <person name="Watson-Haigh N.S."/>
            <person name="Sumby K.M."/>
            <person name="Gardner J."/>
            <person name="Groom S."/>
            <person name="Jiranek V."/>
        </authorList>
    </citation>
    <scope>NUCLEOTIDE SEQUENCE</scope>
    <source>
        <strain evidence="3">SG4_D2</strain>
        <plasmid evidence="4 5">p1unnamed</plasmid>
    </source>
</reference>
<keyword evidence="1" id="KW-1133">Transmembrane helix</keyword>
<keyword evidence="1" id="KW-0812">Transmembrane</keyword>
<dbReference type="Proteomes" id="UP000831495">
    <property type="component" value="Chromosome"/>
</dbReference>
<dbReference type="Proteomes" id="UP000831495">
    <property type="component" value="Plasmid p1unnamed"/>
</dbReference>
<name>A0ABY4PBE5_9LACO</name>
<geneLocation type="plasmid" evidence="4 5">
    <name>p1unnamed</name>
</geneLocation>
<proteinExistence type="predicted"/>
<dbReference type="RefSeq" id="WP_249513692.1">
    <property type="nucleotide sequence ID" value="NZ_CP093366.1"/>
</dbReference>
<accession>A0ABY4PBE5</accession>
<evidence type="ECO:0000313" key="5">
    <source>
        <dbReference type="Proteomes" id="UP000831495"/>
    </source>
</evidence>
<dbReference type="EMBL" id="CP093367">
    <property type="protein sequence ID" value="UQS82942.1"/>
    <property type="molecule type" value="Genomic_DNA"/>
</dbReference>
<gene>
    <name evidence="3" type="ORF">MOO45_04125</name>
    <name evidence="2" type="ORF">MOO45_04170</name>
    <name evidence="4" type="ORF">MOO45_08095</name>
</gene>
<protein>
    <submittedName>
        <fullName evidence="3">Uncharacterized protein</fullName>
    </submittedName>
</protein>
<evidence type="ECO:0000313" key="3">
    <source>
        <dbReference type="EMBL" id="UQS82836.1"/>
    </source>
</evidence>